<dbReference type="AlphaFoldDB" id="A0ABD2YT42"/>
<keyword evidence="2" id="KW-1185">Reference proteome</keyword>
<gene>
    <name evidence="1" type="ORF">ACH5RR_029529</name>
</gene>
<name>A0ABD2YT42_9GENT</name>
<protein>
    <submittedName>
        <fullName evidence="1">Uncharacterized protein</fullName>
    </submittedName>
</protein>
<organism evidence="1 2">
    <name type="scientific">Cinchona calisaya</name>
    <dbReference type="NCBI Taxonomy" id="153742"/>
    <lineage>
        <taxon>Eukaryota</taxon>
        <taxon>Viridiplantae</taxon>
        <taxon>Streptophyta</taxon>
        <taxon>Embryophyta</taxon>
        <taxon>Tracheophyta</taxon>
        <taxon>Spermatophyta</taxon>
        <taxon>Magnoliopsida</taxon>
        <taxon>eudicotyledons</taxon>
        <taxon>Gunneridae</taxon>
        <taxon>Pentapetalae</taxon>
        <taxon>asterids</taxon>
        <taxon>lamiids</taxon>
        <taxon>Gentianales</taxon>
        <taxon>Rubiaceae</taxon>
        <taxon>Cinchonoideae</taxon>
        <taxon>Cinchoneae</taxon>
        <taxon>Cinchona</taxon>
    </lineage>
</organism>
<accession>A0ABD2YT42</accession>
<dbReference type="Proteomes" id="UP001630127">
    <property type="component" value="Unassembled WGS sequence"/>
</dbReference>
<dbReference type="EMBL" id="JBJUIK010000012">
    <property type="protein sequence ID" value="KAL3510128.1"/>
    <property type="molecule type" value="Genomic_DNA"/>
</dbReference>
<comment type="caution">
    <text evidence="1">The sequence shown here is derived from an EMBL/GenBank/DDBJ whole genome shotgun (WGS) entry which is preliminary data.</text>
</comment>
<proteinExistence type="predicted"/>
<reference evidence="1 2" key="1">
    <citation type="submission" date="2024-11" db="EMBL/GenBank/DDBJ databases">
        <title>A near-complete genome assembly of Cinchona calisaya.</title>
        <authorList>
            <person name="Lian D.C."/>
            <person name="Zhao X.W."/>
            <person name="Wei L."/>
        </authorList>
    </citation>
    <scope>NUCLEOTIDE SEQUENCE [LARGE SCALE GENOMIC DNA]</scope>
    <source>
        <tissue evidence="1">Nenye</tissue>
    </source>
</reference>
<evidence type="ECO:0000313" key="2">
    <source>
        <dbReference type="Proteomes" id="UP001630127"/>
    </source>
</evidence>
<evidence type="ECO:0000313" key="1">
    <source>
        <dbReference type="EMBL" id="KAL3510128.1"/>
    </source>
</evidence>
<sequence length="191" mass="22340">MFFPQFQSIFSQPPSPQTLLKSLEQHMANFFWEEEDGSMKRHWKWWHALCRLTSKNGLGLQNLEDVVSAFSIKLWWNYFTSSSLWAVFMYQKYSLNGNAPNPSPSWTRMQKIRELALKNIQKLIRNGESSFWHEKWSCLGVLSERKGIYHNATIKVKDLYSNKAGWNLKVVHDDILVGEVTGIRGTKILEL</sequence>